<evidence type="ECO:0000256" key="1">
    <source>
        <dbReference type="ARBA" id="ARBA00012340"/>
    </source>
</evidence>
<dbReference type="EMBL" id="JACHOP010000006">
    <property type="protein sequence ID" value="MBB5757203.1"/>
    <property type="molecule type" value="Genomic_DNA"/>
</dbReference>
<evidence type="ECO:0000256" key="6">
    <source>
        <dbReference type="ARBA" id="ARBA00048576"/>
    </source>
</evidence>
<keyword evidence="3 8" id="KW-0808">Transferase</keyword>
<keyword evidence="4 8" id="KW-0949">S-adenosyl-L-methionine</keyword>
<dbReference type="AlphaFoldDB" id="A0A840ZK41"/>
<dbReference type="SUPFAM" id="SSF55729">
    <property type="entry name" value="Acyl-CoA N-acyltransferases (Nat)"/>
    <property type="match status" value="1"/>
</dbReference>
<accession>A0A840ZK41</accession>
<evidence type="ECO:0000256" key="3">
    <source>
        <dbReference type="ARBA" id="ARBA00022679"/>
    </source>
</evidence>
<comment type="similarity">
    <text evidence="7 8">Belongs to the autoinducer synthase family.</text>
</comment>
<organism evidence="9 10">
    <name type="scientific">Methylorubrum rhodinum</name>
    <dbReference type="NCBI Taxonomy" id="29428"/>
    <lineage>
        <taxon>Bacteria</taxon>
        <taxon>Pseudomonadati</taxon>
        <taxon>Pseudomonadota</taxon>
        <taxon>Alphaproteobacteria</taxon>
        <taxon>Hyphomicrobiales</taxon>
        <taxon>Methylobacteriaceae</taxon>
        <taxon>Methylorubrum</taxon>
    </lineage>
</organism>
<dbReference type="GO" id="GO:0009372">
    <property type="term" value="P:quorum sensing"/>
    <property type="evidence" value="ECO:0007669"/>
    <property type="project" value="UniProtKB-UniRule"/>
</dbReference>
<dbReference type="Pfam" id="PF00765">
    <property type="entry name" value="Autoind_synth"/>
    <property type="match status" value="1"/>
</dbReference>
<comment type="caution">
    <text evidence="9">The sequence shown here is derived from an EMBL/GenBank/DDBJ whole genome shotgun (WGS) entry which is preliminary data.</text>
</comment>
<keyword evidence="2 7" id="KW-0673">Quorum sensing</keyword>
<reference evidence="9 10" key="1">
    <citation type="submission" date="2020-08" db="EMBL/GenBank/DDBJ databases">
        <title>Genomic Encyclopedia of Type Strains, Phase IV (KMG-IV): sequencing the most valuable type-strain genomes for metagenomic binning, comparative biology and taxonomic classification.</title>
        <authorList>
            <person name="Goeker M."/>
        </authorList>
    </citation>
    <scope>NUCLEOTIDE SEQUENCE [LARGE SCALE GENOMIC DNA]</scope>
    <source>
        <strain evidence="9 10">DSM 2163</strain>
    </source>
</reference>
<evidence type="ECO:0000256" key="8">
    <source>
        <dbReference type="RuleBase" id="RU361135"/>
    </source>
</evidence>
<dbReference type="GO" id="GO:0007165">
    <property type="term" value="P:signal transduction"/>
    <property type="evidence" value="ECO:0007669"/>
    <property type="project" value="TreeGrafter"/>
</dbReference>
<gene>
    <name evidence="9" type="ORF">HNR00_001914</name>
</gene>
<evidence type="ECO:0000256" key="4">
    <source>
        <dbReference type="ARBA" id="ARBA00022691"/>
    </source>
</evidence>
<sequence>MIKIFSGADRERFPQDFDQMFRARAAIFKDRLGWEVDVENGLEIDRYDRCDDTVYLVSSDADGHLTGSLRLLPTTGDTMLRHEFSDFFDEPVDVESPTAWECTRFCVHPPRHGARAEAMRTVSSDLLIGLCGLCLDSGIEHIVGLYDERMTRIYQRIGWTPDPLAESRSHRGHLIVGLWEATPHALDRMQSLSTRSRVLPLRQAA</sequence>
<keyword evidence="9" id="KW-0012">Acyltransferase</keyword>
<comment type="catalytic activity">
    <reaction evidence="6 8">
        <text>a fatty acyl-[ACP] + S-adenosyl-L-methionine = an N-acyl-L-homoserine lactone + S-methyl-5'-thioadenosine + holo-[ACP] + H(+)</text>
        <dbReference type="Rhea" id="RHEA:10096"/>
        <dbReference type="Rhea" id="RHEA-COMP:9685"/>
        <dbReference type="Rhea" id="RHEA-COMP:14125"/>
        <dbReference type="ChEBI" id="CHEBI:15378"/>
        <dbReference type="ChEBI" id="CHEBI:17509"/>
        <dbReference type="ChEBI" id="CHEBI:55474"/>
        <dbReference type="ChEBI" id="CHEBI:59789"/>
        <dbReference type="ChEBI" id="CHEBI:64479"/>
        <dbReference type="ChEBI" id="CHEBI:138651"/>
        <dbReference type="EC" id="2.3.1.184"/>
    </reaction>
</comment>
<protein>
    <recommendedName>
        <fullName evidence="1 8">Acyl-homoserine-lactone synthase</fullName>
        <ecNumber evidence="1 8">2.3.1.184</ecNumber>
    </recommendedName>
    <alternativeName>
        <fullName evidence="8">Autoinducer synthesis protein</fullName>
    </alternativeName>
</protein>
<proteinExistence type="inferred from homology"/>
<dbReference type="InterPro" id="IPR016181">
    <property type="entry name" value="Acyl_CoA_acyltransferase"/>
</dbReference>
<keyword evidence="5 7" id="KW-0071">Autoinducer synthesis</keyword>
<dbReference type="Gene3D" id="3.40.630.30">
    <property type="match status" value="1"/>
</dbReference>
<name>A0A840ZK41_9HYPH</name>
<keyword evidence="10" id="KW-1185">Reference proteome</keyword>
<dbReference type="InterPro" id="IPR001690">
    <property type="entry name" value="Autoind_synthase"/>
</dbReference>
<evidence type="ECO:0000313" key="9">
    <source>
        <dbReference type="EMBL" id="MBB5757203.1"/>
    </source>
</evidence>
<dbReference type="EC" id="2.3.1.184" evidence="1 8"/>
<dbReference type="PROSITE" id="PS51187">
    <property type="entry name" value="AUTOINDUCER_SYNTH_2"/>
    <property type="match status" value="1"/>
</dbReference>
<evidence type="ECO:0000313" key="10">
    <source>
        <dbReference type="Proteomes" id="UP000583454"/>
    </source>
</evidence>
<evidence type="ECO:0000256" key="2">
    <source>
        <dbReference type="ARBA" id="ARBA00022654"/>
    </source>
</evidence>
<dbReference type="PANTHER" id="PTHR39322:SF1">
    <property type="entry name" value="ISOVALERYL-HOMOSERINE LACTONE SYNTHASE"/>
    <property type="match status" value="1"/>
</dbReference>
<dbReference type="GO" id="GO:0061579">
    <property type="term" value="F:N-acyl homoserine lactone synthase activity"/>
    <property type="evidence" value="ECO:0007669"/>
    <property type="project" value="UniProtKB-UniRule"/>
</dbReference>
<dbReference type="PROSITE" id="PS00949">
    <property type="entry name" value="AUTOINDUCER_SYNTH_1"/>
    <property type="match status" value="1"/>
</dbReference>
<dbReference type="PANTHER" id="PTHR39322">
    <property type="entry name" value="ACYL-HOMOSERINE-LACTONE SYNTHASE"/>
    <property type="match status" value="1"/>
</dbReference>
<dbReference type="InterPro" id="IPR018311">
    <property type="entry name" value="Autoind_synth_CS"/>
</dbReference>
<dbReference type="PRINTS" id="PR01549">
    <property type="entry name" value="AUTOINDCRSYN"/>
</dbReference>
<evidence type="ECO:0000256" key="5">
    <source>
        <dbReference type="ARBA" id="ARBA00022929"/>
    </source>
</evidence>
<evidence type="ECO:0000256" key="7">
    <source>
        <dbReference type="PROSITE-ProRule" id="PRU00533"/>
    </source>
</evidence>
<dbReference type="RefSeq" id="WP_183568408.1">
    <property type="nucleotide sequence ID" value="NZ_JACHOP010000006.1"/>
</dbReference>
<dbReference type="Proteomes" id="UP000583454">
    <property type="component" value="Unassembled WGS sequence"/>
</dbReference>